<organism evidence="2 3">
    <name type="scientific">Paenibacillus harenae</name>
    <dbReference type="NCBI Taxonomy" id="306543"/>
    <lineage>
        <taxon>Bacteria</taxon>
        <taxon>Bacillati</taxon>
        <taxon>Bacillota</taxon>
        <taxon>Bacilli</taxon>
        <taxon>Bacillales</taxon>
        <taxon>Paenibacillaceae</taxon>
        <taxon>Paenibacillus</taxon>
    </lineage>
</organism>
<reference evidence="2 3" key="1">
    <citation type="submission" date="2023-07" db="EMBL/GenBank/DDBJ databases">
        <title>Sorghum-associated microbial communities from plants grown in Nebraska, USA.</title>
        <authorList>
            <person name="Schachtman D."/>
        </authorList>
    </citation>
    <scope>NUCLEOTIDE SEQUENCE [LARGE SCALE GENOMIC DNA]</scope>
    <source>
        <strain evidence="2 3">CC482</strain>
    </source>
</reference>
<feature type="transmembrane region" description="Helical" evidence="1">
    <location>
        <begin position="92"/>
        <end position="115"/>
    </location>
</feature>
<dbReference type="Proteomes" id="UP001229346">
    <property type="component" value="Unassembled WGS sequence"/>
</dbReference>
<gene>
    <name evidence="2" type="ORF">J2T15_005669</name>
</gene>
<accession>A0ABT9U9D4</accession>
<proteinExistence type="predicted"/>
<feature type="transmembrane region" description="Helical" evidence="1">
    <location>
        <begin position="26"/>
        <end position="49"/>
    </location>
</feature>
<keyword evidence="1" id="KW-0472">Membrane</keyword>
<keyword evidence="1" id="KW-1133">Transmembrane helix</keyword>
<feature type="transmembrane region" description="Helical" evidence="1">
    <location>
        <begin position="207"/>
        <end position="223"/>
    </location>
</feature>
<protein>
    <recommendedName>
        <fullName evidence="4">DUF4386 family protein</fullName>
    </recommendedName>
</protein>
<dbReference type="EMBL" id="JAUSSU010000016">
    <property type="protein sequence ID" value="MDQ0116193.1"/>
    <property type="molecule type" value="Genomic_DNA"/>
</dbReference>
<keyword evidence="3" id="KW-1185">Reference proteome</keyword>
<dbReference type="RefSeq" id="WP_307208232.1">
    <property type="nucleotide sequence ID" value="NZ_JAUSSU010000016.1"/>
</dbReference>
<evidence type="ECO:0008006" key="4">
    <source>
        <dbReference type="Google" id="ProtNLM"/>
    </source>
</evidence>
<sequence>MNSNRKTAVIKGNNQESKMNATTSSLIRYAGLSAMVAGIIYAVVVGLFHQPNILLSVTTTQWAVVHVLATAMCFLFLLGITGIYVRQAKEAGWLGLVGFLLYSLSWALTASFTFAEVFILPLMATEAPALAEGFIGIFASSAGETNFEVLANLWTLTGFLYMLGGLLFGIATFRSGILPRWASGLLAAGSLLSLVAALLPLEHQPKVAVPVGIALAWLGYALWSERRGQASIRPRS</sequence>
<comment type="caution">
    <text evidence="2">The sequence shown here is derived from an EMBL/GenBank/DDBJ whole genome shotgun (WGS) entry which is preliminary data.</text>
</comment>
<feature type="transmembrane region" description="Helical" evidence="1">
    <location>
        <begin position="185"/>
        <end position="201"/>
    </location>
</feature>
<evidence type="ECO:0000313" key="2">
    <source>
        <dbReference type="EMBL" id="MDQ0116193.1"/>
    </source>
</evidence>
<keyword evidence="1" id="KW-0812">Transmembrane</keyword>
<feature type="transmembrane region" description="Helical" evidence="1">
    <location>
        <begin position="153"/>
        <end position="173"/>
    </location>
</feature>
<evidence type="ECO:0000313" key="3">
    <source>
        <dbReference type="Proteomes" id="UP001229346"/>
    </source>
</evidence>
<name>A0ABT9U9D4_PAEHA</name>
<evidence type="ECO:0000256" key="1">
    <source>
        <dbReference type="SAM" id="Phobius"/>
    </source>
</evidence>
<feature type="transmembrane region" description="Helical" evidence="1">
    <location>
        <begin position="61"/>
        <end position="85"/>
    </location>
</feature>